<dbReference type="AlphaFoldDB" id="A0A383VP23"/>
<dbReference type="Proteomes" id="UP000256970">
    <property type="component" value="Unassembled WGS sequence"/>
</dbReference>
<evidence type="ECO:0000313" key="4">
    <source>
        <dbReference type="Proteomes" id="UP000256970"/>
    </source>
</evidence>
<feature type="region of interest" description="Disordered" evidence="2">
    <location>
        <begin position="211"/>
        <end position="230"/>
    </location>
</feature>
<evidence type="ECO:0000256" key="1">
    <source>
        <dbReference type="ARBA" id="ARBA00004430"/>
    </source>
</evidence>
<sequence length="600" mass="66026">MLAEDPDKVCYVEEESRGYVVEYLPWDRHYEAALPLPLEALQQAAPQAAAAAAAAGFVPGAGTAKQQRRRQRQQLLRQQQQQQGLRLESFSSNWRGSRKLLAALPAHSLTQLHLDLGWLRGREEGFGDDDEYYLCGADASAALARLSSLQQLTLANTDYMCRNAADCLAAVSKLRQLTYLDLTECLDIEQWRGPRADSDSEQWIMHEDMSEQWSEDGDGPQQWIDDDDGVPPAAAAAAAAAAAGRSEDEDGRQQSVLPALLPGLSRLRVLRLPVDDTYEDWPPLDFSHMKQLQELINADSYQNCSCFSEVHFPVQLQRLHFGDMYYPHQLDAVGQLQQLQGLTFLCRLGDSSRGPPPDMVQLLQPLMQLPALQQLSLHFDRPKLAAAAAAVWPHLPQLRELAVRHLHELRFTEKLWNVFISGLAAATSLTKLELEAAVKQSVRCPGYSVPSAPVAACGTVAGLTNLRDLHIRRESCLLSCDALALTALTNLTRLVLDDLGAAVGDEAAAAIARSCRQLRHLNLGRCSLRSAACLAEIAHLRQLTELRVAENCGITTQSLVQLTGLTQLQRLELCLGYPMTGKEVGEFWASLAVSNNASCA</sequence>
<evidence type="ECO:0000313" key="3">
    <source>
        <dbReference type="EMBL" id="SZX66640.1"/>
    </source>
</evidence>
<evidence type="ECO:0000256" key="2">
    <source>
        <dbReference type="SAM" id="MobiDB-lite"/>
    </source>
</evidence>
<name>A0A383VP23_TETOB</name>
<dbReference type="EMBL" id="FNXT01000725">
    <property type="protein sequence ID" value="SZX66640.1"/>
    <property type="molecule type" value="Genomic_DNA"/>
</dbReference>
<dbReference type="InterPro" id="IPR032675">
    <property type="entry name" value="LRR_dom_sf"/>
</dbReference>
<dbReference type="PANTHER" id="PTHR13318">
    <property type="entry name" value="PARTNER OF PAIRED, ISOFORM B-RELATED"/>
    <property type="match status" value="1"/>
</dbReference>
<feature type="compositionally biased region" description="Acidic residues" evidence="2">
    <location>
        <begin position="213"/>
        <end position="229"/>
    </location>
</feature>
<dbReference type="SUPFAM" id="SSF52047">
    <property type="entry name" value="RNI-like"/>
    <property type="match status" value="1"/>
</dbReference>
<dbReference type="Gene3D" id="3.80.10.10">
    <property type="entry name" value="Ribonuclease Inhibitor"/>
    <property type="match status" value="1"/>
</dbReference>
<gene>
    <name evidence="3" type="ORF">BQ4739_LOCUS7036</name>
</gene>
<dbReference type="GO" id="GO:0031146">
    <property type="term" value="P:SCF-dependent proteasomal ubiquitin-dependent protein catabolic process"/>
    <property type="evidence" value="ECO:0007669"/>
    <property type="project" value="TreeGrafter"/>
</dbReference>
<comment type="subcellular location">
    <subcellularLocation>
        <location evidence="1">Cytoplasm</location>
        <location evidence="1">Cytoskeleton</location>
        <location evidence="1">Cilium axoneme</location>
    </subcellularLocation>
</comment>
<protein>
    <submittedName>
        <fullName evidence="3">Uncharacterized protein</fullName>
    </submittedName>
</protein>
<accession>A0A383VP23</accession>
<reference evidence="3 4" key="1">
    <citation type="submission" date="2016-10" db="EMBL/GenBank/DDBJ databases">
        <authorList>
            <person name="Cai Z."/>
        </authorList>
    </citation>
    <scope>NUCLEOTIDE SEQUENCE [LARGE SCALE GENOMIC DNA]</scope>
</reference>
<proteinExistence type="predicted"/>
<dbReference type="GO" id="GO:0005930">
    <property type="term" value="C:axoneme"/>
    <property type="evidence" value="ECO:0007669"/>
    <property type="project" value="UniProtKB-SubCell"/>
</dbReference>
<organism evidence="3 4">
    <name type="scientific">Tetradesmus obliquus</name>
    <name type="common">Green alga</name>
    <name type="synonym">Acutodesmus obliquus</name>
    <dbReference type="NCBI Taxonomy" id="3088"/>
    <lineage>
        <taxon>Eukaryota</taxon>
        <taxon>Viridiplantae</taxon>
        <taxon>Chlorophyta</taxon>
        <taxon>core chlorophytes</taxon>
        <taxon>Chlorophyceae</taxon>
        <taxon>CS clade</taxon>
        <taxon>Sphaeropleales</taxon>
        <taxon>Scenedesmaceae</taxon>
        <taxon>Tetradesmus</taxon>
    </lineage>
</organism>
<dbReference type="GO" id="GO:0019005">
    <property type="term" value="C:SCF ubiquitin ligase complex"/>
    <property type="evidence" value="ECO:0007669"/>
    <property type="project" value="TreeGrafter"/>
</dbReference>
<keyword evidence="4" id="KW-1185">Reference proteome</keyword>